<accession>A0A2S2Q6G8</accession>
<dbReference type="AlphaFoldDB" id="A0A2S2Q6G8"/>
<name>A0A2S2Q6G8_9HEMI</name>
<protein>
    <submittedName>
        <fullName evidence="2">Uncharacterized protein</fullName>
    </submittedName>
</protein>
<evidence type="ECO:0000256" key="1">
    <source>
        <dbReference type="SAM" id="MobiDB-lite"/>
    </source>
</evidence>
<proteinExistence type="predicted"/>
<evidence type="ECO:0000313" key="2">
    <source>
        <dbReference type="EMBL" id="MBY73317.1"/>
    </source>
</evidence>
<dbReference type="EMBL" id="GGMS01004114">
    <property type="protein sequence ID" value="MBY73317.1"/>
    <property type="molecule type" value="Transcribed_RNA"/>
</dbReference>
<reference evidence="2" key="1">
    <citation type="submission" date="2018-04" db="EMBL/GenBank/DDBJ databases">
        <title>Transcriptome assembly of Sipha flava.</title>
        <authorList>
            <person name="Scully E.D."/>
            <person name="Geib S.M."/>
            <person name="Palmer N.A."/>
            <person name="Koch K."/>
            <person name="Bradshaw J."/>
            <person name="Heng-Moss T."/>
            <person name="Sarath G."/>
        </authorList>
    </citation>
    <scope>NUCLEOTIDE SEQUENCE</scope>
</reference>
<dbReference type="OrthoDB" id="6631438at2759"/>
<gene>
    <name evidence="2" type="ORF">g.65449</name>
</gene>
<organism evidence="2">
    <name type="scientific">Sipha flava</name>
    <name type="common">yellow sugarcane aphid</name>
    <dbReference type="NCBI Taxonomy" id="143950"/>
    <lineage>
        <taxon>Eukaryota</taxon>
        <taxon>Metazoa</taxon>
        <taxon>Ecdysozoa</taxon>
        <taxon>Arthropoda</taxon>
        <taxon>Hexapoda</taxon>
        <taxon>Insecta</taxon>
        <taxon>Pterygota</taxon>
        <taxon>Neoptera</taxon>
        <taxon>Paraneoptera</taxon>
        <taxon>Hemiptera</taxon>
        <taxon>Sternorrhyncha</taxon>
        <taxon>Aphidomorpha</taxon>
        <taxon>Aphidoidea</taxon>
        <taxon>Aphididae</taxon>
        <taxon>Sipha</taxon>
    </lineage>
</organism>
<sequence>MAEIKRSPVVYTYGREGRDACWAALTNSWNELARLQNKRSSSVDELKAWARAQPEGTNVIDSTTRTTTTAEPETAVVTETAAVEMATTPPPMPMMRSPPKLERRVAGGSYHRRHSYDWDTPQGGHGADGFLPFDLDKSVLVRSSDRGHLADSCGNHDFWLKFGCDDDEPDPKQMSPPPSYADEYGSDRSRPSTPSSLPSAVAIEEEETMSAGEHEAMTAVALAIVDEPTVTAVAEDEPTITAVSEDEPTVTAMAEDKGATDDVSTLLPHHRTGGDEAHDDEQATCSQPWATERREAKIKEVDDTILSYSKSLLISVLVVVLIRIFF</sequence>
<feature type="region of interest" description="Disordered" evidence="1">
    <location>
        <begin position="168"/>
        <end position="198"/>
    </location>
</feature>